<dbReference type="SUPFAM" id="SSF49384">
    <property type="entry name" value="Carbohydrate-binding domain"/>
    <property type="match status" value="1"/>
</dbReference>
<dbReference type="GO" id="GO:0030246">
    <property type="term" value="F:carbohydrate binding"/>
    <property type="evidence" value="ECO:0007669"/>
    <property type="project" value="InterPro"/>
</dbReference>
<dbReference type="STRING" id="1618446.UV61_C0002G0080"/>
<evidence type="ECO:0000313" key="2">
    <source>
        <dbReference type="EMBL" id="KKS87359.1"/>
    </source>
</evidence>
<feature type="transmembrane region" description="Helical" evidence="1">
    <location>
        <begin position="6"/>
        <end position="24"/>
    </location>
</feature>
<organism evidence="2 3">
    <name type="scientific">Candidatus Gottesmanbacteria bacterium GW2011_GWB1_43_11</name>
    <dbReference type="NCBI Taxonomy" id="1618446"/>
    <lineage>
        <taxon>Bacteria</taxon>
        <taxon>Candidatus Gottesmaniibacteriota</taxon>
    </lineage>
</organism>
<accession>A0A0G1CP81</accession>
<keyword evidence="1" id="KW-0472">Membrane</keyword>
<comment type="caution">
    <text evidence="2">The sequence shown here is derived from an EMBL/GenBank/DDBJ whole genome shotgun (WGS) entry which is preliminary data.</text>
</comment>
<sequence length="195" mass="21208">MKIWTYLTLFTVVAISAIGLGTIVKKNNSARVSPPPTITRTTPNTQETIRVDLKLAPETTSLHVGEETIYDVTIDSRDLGVVIVQGSFSFDPARLAILSIEPGPFLSQPDVLAKSVDPVAGKISYTLGSLKYGQGEGVVFRIKVKALTQTQGLVSPLSFEREKTKIGLKDQVKDIGFSVDQTVILFNEQLMTILS</sequence>
<dbReference type="EMBL" id="LCFD01000002">
    <property type="protein sequence ID" value="KKS87359.1"/>
    <property type="molecule type" value="Genomic_DNA"/>
</dbReference>
<evidence type="ECO:0000313" key="3">
    <source>
        <dbReference type="Proteomes" id="UP000034050"/>
    </source>
</evidence>
<dbReference type="Proteomes" id="UP000034050">
    <property type="component" value="Unassembled WGS sequence"/>
</dbReference>
<evidence type="ECO:0000256" key="1">
    <source>
        <dbReference type="SAM" id="Phobius"/>
    </source>
</evidence>
<proteinExistence type="predicted"/>
<name>A0A0G1CP81_9BACT</name>
<evidence type="ECO:0008006" key="4">
    <source>
        <dbReference type="Google" id="ProtNLM"/>
    </source>
</evidence>
<keyword evidence="1" id="KW-1133">Transmembrane helix</keyword>
<reference evidence="2 3" key="1">
    <citation type="journal article" date="2015" name="Nature">
        <title>rRNA introns, odd ribosomes, and small enigmatic genomes across a large radiation of phyla.</title>
        <authorList>
            <person name="Brown C.T."/>
            <person name="Hug L.A."/>
            <person name="Thomas B.C."/>
            <person name="Sharon I."/>
            <person name="Castelle C.J."/>
            <person name="Singh A."/>
            <person name="Wilkins M.J."/>
            <person name="Williams K.H."/>
            <person name="Banfield J.F."/>
        </authorList>
    </citation>
    <scope>NUCLEOTIDE SEQUENCE [LARGE SCALE GENOMIC DNA]</scope>
</reference>
<dbReference type="AlphaFoldDB" id="A0A0G1CP81"/>
<gene>
    <name evidence="2" type="ORF">UV61_C0002G0080</name>
</gene>
<keyword evidence="1" id="KW-0812">Transmembrane</keyword>
<protein>
    <recommendedName>
        <fullName evidence="4">Cohesin domain-containing protein</fullName>
    </recommendedName>
</protein>
<dbReference type="InterPro" id="IPR008965">
    <property type="entry name" value="CBM2/CBM3_carb-bd_dom_sf"/>
</dbReference>
<dbReference type="Gene3D" id="2.60.40.680">
    <property type="match status" value="1"/>
</dbReference>